<name>A0A0F9VCU1_9ZZZZ</name>
<comment type="caution">
    <text evidence="1">The sequence shown here is derived from an EMBL/GenBank/DDBJ whole genome shotgun (WGS) entry which is preliminary data.</text>
</comment>
<proteinExistence type="predicted"/>
<sequence length="375" mass="41175">MNNLLKKTTTIALAGLIGSTLLTPPAHALSTGAIIRVIRSEHSDTRSHVTDENQKVRQQVKDSIELQTDLLIEALKGQARENSNYQQMQVEGAQRIEDAAQINNTNRLKDEFRAKAESGEFDPNPFACMLVDIFGGEGSSGPAPGNSGSTVSDNVSNWVNGNNPVVQASGVQLSKHVADKKTEFSGFKGRPNATTDWGILLEEPTVDFDDPQTAEVAELIIRNGLDSTPKPAMKPEELLTPSGLDRVAKVEELSSRLNSASESIEMALNMRTAVMEGEPVETFREYAEGSAYNRPVGDKLSELQQVDIMTVWHYAPKGERLKAMTTPGEMNQIAWLQEIHRVMSINARINYMQLELANRDAIVNSMILATLNDDD</sequence>
<organism evidence="1">
    <name type="scientific">marine sediment metagenome</name>
    <dbReference type="NCBI Taxonomy" id="412755"/>
    <lineage>
        <taxon>unclassified sequences</taxon>
        <taxon>metagenomes</taxon>
        <taxon>ecological metagenomes</taxon>
    </lineage>
</organism>
<evidence type="ECO:0000313" key="1">
    <source>
        <dbReference type="EMBL" id="KKO01840.1"/>
    </source>
</evidence>
<dbReference type="EMBL" id="LAZR01000033">
    <property type="protein sequence ID" value="KKO01840.1"/>
    <property type="molecule type" value="Genomic_DNA"/>
</dbReference>
<reference evidence="1" key="1">
    <citation type="journal article" date="2015" name="Nature">
        <title>Complex archaea that bridge the gap between prokaryotes and eukaryotes.</title>
        <authorList>
            <person name="Spang A."/>
            <person name="Saw J.H."/>
            <person name="Jorgensen S.L."/>
            <person name="Zaremba-Niedzwiedzka K."/>
            <person name="Martijn J."/>
            <person name="Lind A.E."/>
            <person name="van Eijk R."/>
            <person name="Schleper C."/>
            <person name="Guy L."/>
            <person name="Ettema T.J."/>
        </authorList>
    </citation>
    <scope>NUCLEOTIDE SEQUENCE</scope>
</reference>
<accession>A0A0F9VCU1</accession>
<dbReference type="AlphaFoldDB" id="A0A0F9VCU1"/>
<protein>
    <submittedName>
        <fullName evidence="1">Uncharacterized protein</fullName>
    </submittedName>
</protein>
<gene>
    <name evidence="1" type="ORF">LCGC14_0111950</name>
</gene>